<evidence type="ECO:0000313" key="2">
    <source>
        <dbReference type="EMBL" id="CAI9260842.1"/>
    </source>
</evidence>
<organism evidence="2 3">
    <name type="scientific">Lactuca saligna</name>
    <name type="common">Willowleaf lettuce</name>
    <dbReference type="NCBI Taxonomy" id="75948"/>
    <lineage>
        <taxon>Eukaryota</taxon>
        <taxon>Viridiplantae</taxon>
        <taxon>Streptophyta</taxon>
        <taxon>Embryophyta</taxon>
        <taxon>Tracheophyta</taxon>
        <taxon>Spermatophyta</taxon>
        <taxon>Magnoliopsida</taxon>
        <taxon>eudicotyledons</taxon>
        <taxon>Gunneridae</taxon>
        <taxon>Pentapetalae</taxon>
        <taxon>asterids</taxon>
        <taxon>campanulids</taxon>
        <taxon>Asterales</taxon>
        <taxon>Asteraceae</taxon>
        <taxon>Cichorioideae</taxon>
        <taxon>Cichorieae</taxon>
        <taxon>Lactucinae</taxon>
        <taxon>Lactuca</taxon>
    </lineage>
</organism>
<feature type="domain" description="DOG1" evidence="1">
    <location>
        <begin position="6"/>
        <end position="217"/>
    </location>
</feature>
<dbReference type="AlphaFoldDB" id="A0AA35VDL9"/>
<dbReference type="PANTHER" id="PTHR46354:SF1">
    <property type="entry name" value="PROTEIN RESPONSE TO ABA AND SALT 1-RELATED"/>
    <property type="match status" value="1"/>
</dbReference>
<dbReference type="PROSITE" id="PS51806">
    <property type="entry name" value="DOG1"/>
    <property type="match status" value="1"/>
</dbReference>
<dbReference type="GO" id="GO:0043565">
    <property type="term" value="F:sequence-specific DNA binding"/>
    <property type="evidence" value="ECO:0007669"/>
    <property type="project" value="InterPro"/>
</dbReference>
<proteinExistence type="predicted"/>
<dbReference type="InterPro" id="IPR025422">
    <property type="entry name" value="TGA_domain"/>
</dbReference>
<keyword evidence="3" id="KW-1185">Reference proteome</keyword>
<dbReference type="GO" id="GO:0006351">
    <property type="term" value="P:DNA-templated transcription"/>
    <property type="evidence" value="ECO:0007669"/>
    <property type="project" value="InterPro"/>
</dbReference>
<accession>A0AA35VDL9</accession>
<protein>
    <recommendedName>
        <fullName evidence="1">DOG1 domain-containing protein</fullName>
    </recommendedName>
</protein>
<dbReference type="PANTHER" id="PTHR46354">
    <property type="entry name" value="DOG1 DOMAIN-CONTAINING PROTEIN"/>
    <property type="match status" value="1"/>
</dbReference>
<dbReference type="Pfam" id="PF14144">
    <property type="entry name" value="DOG1"/>
    <property type="match status" value="1"/>
</dbReference>
<sequence length="217" mass="24965">MATNTLQTFTVFYDGWLLRHQRLQDQLSAVANVKDEDLSKLVEQAAEHYRLFYEQKSIAIDKDVFLICSPPWYTSFEKALFWVSEFPPSLFFRFLSDLNLTTEQARRVETVRVEAARKESEIGEAMATVQESLAAAPLYGLVNRTERLVDGQVSELDDAMEELKEAMRVVMVEADGLRVMTVVEILEVLEVMQRVKFFAAVGEFRIRARRIGLQMDV</sequence>
<dbReference type="InterPro" id="IPR051886">
    <property type="entry name" value="Seed_Dev/Stress_Resp_Reg"/>
</dbReference>
<dbReference type="EMBL" id="OX465086">
    <property type="protein sequence ID" value="CAI9260842.1"/>
    <property type="molecule type" value="Genomic_DNA"/>
</dbReference>
<gene>
    <name evidence="2" type="ORF">LSALG_LOCUS1666</name>
</gene>
<name>A0AA35VDL9_LACSI</name>
<reference evidence="2" key="1">
    <citation type="submission" date="2023-04" db="EMBL/GenBank/DDBJ databases">
        <authorList>
            <person name="Vijverberg K."/>
            <person name="Xiong W."/>
            <person name="Schranz E."/>
        </authorList>
    </citation>
    <scope>NUCLEOTIDE SEQUENCE</scope>
</reference>
<evidence type="ECO:0000313" key="3">
    <source>
        <dbReference type="Proteomes" id="UP001177003"/>
    </source>
</evidence>
<dbReference type="Proteomes" id="UP001177003">
    <property type="component" value="Chromosome 0"/>
</dbReference>
<evidence type="ECO:0000259" key="1">
    <source>
        <dbReference type="PROSITE" id="PS51806"/>
    </source>
</evidence>